<keyword evidence="1 3" id="KW-0732">Signal</keyword>
<reference evidence="4 5" key="1">
    <citation type="journal article" date="2019" name="Commun. Biol.">
        <title>The bagworm genome reveals a unique fibroin gene that provides high tensile strength.</title>
        <authorList>
            <person name="Kono N."/>
            <person name="Nakamura H."/>
            <person name="Ohtoshi R."/>
            <person name="Tomita M."/>
            <person name="Numata K."/>
            <person name="Arakawa K."/>
        </authorList>
    </citation>
    <scope>NUCLEOTIDE SEQUENCE [LARGE SCALE GENOMIC DNA]</scope>
</reference>
<name>A0A4C1W2A8_EUMVA</name>
<evidence type="ECO:0000256" key="2">
    <source>
        <dbReference type="PROSITE-ProRule" id="PRU00497"/>
    </source>
</evidence>
<evidence type="ECO:0000313" key="5">
    <source>
        <dbReference type="Proteomes" id="UP000299102"/>
    </source>
</evidence>
<feature type="signal peptide" evidence="3">
    <location>
        <begin position="1"/>
        <end position="17"/>
    </location>
</feature>
<dbReference type="OrthoDB" id="9531386at2759"/>
<dbReference type="Pfam" id="PF00379">
    <property type="entry name" value="Chitin_bind_4"/>
    <property type="match status" value="1"/>
</dbReference>
<comment type="caution">
    <text evidence="4">The sequence shown here is derived from an EMBL/GenBank/DDBJ whole genome shotgun (WGS) entry which is preliminary data.</text>
</comment>
<dbReference type="InterPro" id="IPR000618">
    <property type="entry name" value="Insect_cuticle"/>
</dbReference>
<gene>
    <name evidence="4" type="primary">Ccp84Ab</name>
    <name evidence="4" type="ORF">EVAR_22141_1</name>
</gene>
<accession>A0A4C1W2A8</accession>
<protein>
    <submittedName>
        <fullName evidence="4">Cuticle protein</fullName>
    </submittedName>
</protein>
<evidence type="ECO:0000256" key="1">
    <source>
        <dbReference type="ARBA" id="ARBA00022729"/>
    </source>
</evidence>
<dbReference type="EMBL" id="BGZK01000449">
    <property type="protein sequence ID" value="GBP44257.1"/>
    <property type="molecule type" value="Genomic_DNA"/>
</dbReference>
<keyword evidence="5" id="KW-1185">Reference proteome</keyword>
<evidence type="ECO:0000313" key="4">
    <source>
        <dbReference type="EMBL" id="GBP44257.1"/>
    </source>
</evidence>
<dbReference type="AlphaFoldDB" id="A0A4C1W2A8"/>
<sequence length="194" mass="20288">MAAVIFILSCLAATVAAIAVPVKTIYAEPESPAHYEFSYSVEDHHTGDMKDQHENRAGDAVHGSYSLLQPDGMKKNPPQAPTPVGYAHAPVAKIAYAPAPITKVAYASGPIAKVAYAPAPIAKVAYAPAVTKVAYATAPLTKVAYAPTITKVAYAPAAKVTYPAKILPAPIAKVAYTQPLGHVTFSSPAISYHH</sequence>
<dbReference type="GO" id="GO:0042302">
    <property type="term" value="F:structural constituent of cuticle"/>
    <property type="evidence" value="ECO:0007669"/>
    <property type="project" value="UniProtKB-UniRule"/>
</dbReference>
<feature type="chain" id="PRO_5020034219" evidence="3">
    <location>
        <begin position="18"/>
        <end position="194"/>
    </location>
</feature>
<proteinExistence type="predicted"/>
<keyword evidence="2" id="KW-0193">Cuticle</keyword>
<evidence type="ECO:0000256" key="3">
    <source>
        <dbReference type="SAM" id="SignalP"/>
    </source>
</evidence>
<dbReference type="Proteomes" id="UP000299102">
    <property type="component" value="Unassembled WGS sequence"/>
</dbReference>
<dbReference type="STRING" id="151549.A0A4C1W2A8"/>
<dbReference type="PROSITE" id="PS51155">
    <property type="entry name" value="CHIT_BIND_RR_2"/>
    <property type="match status" value="1"/>
</dbReference>
<organism evidence="4 5">
    <name type="scientific">Eumeta variegata</name>
    <name type="common">Bagworm moth</name>
    <name type="synonym">Eumeta japonica</name>
    <dbReference type="NCBI Taxonomy" id="151549"/>
    <lineage>
        <taxon>Eukaryota</taxon>
        <taxon>Metazoa</taxon>
        <taxon>Ecdysozoa</taxon>
        <taxon>Arthropoda</taxon>
        <taxon>Hexapoda</taxon>
        <taxon>Insecta</taxon>
        <taxon>Pterygota</taxon>
        <taxon>Neoptera</taxon>
        <taxon>Endopterygota</taxon>
        <taxon>Lepidoptera</taxon>
        <taxon>Glossata</taxon>
        <taxon>Ditrysia</taxon>
        <taxon>Tineoidea</taxon>
        <taxon>Psychidae</taxon>
        <taxon>Oiketicinae</taxon>
        <taxon>Eumeta</taxon>
    </lineage>
</organism>